<dbReference type="Proteomes" id="UP000001067">
    <property type="component" value="Unassembled WGS sequence"/>
</dbReference>
<keyword evidence="4" id="KW-0479">Metal-binding</keyword>
<evidence type="ECO:0000256" key="3">
    <source>
        <dbReference type="ARBA" id="ARBA00011906"/>
    </source>
</evidence>
<dbReference type="SUPFAM" id="SSF48056">
    <property type="entry name" value="Di-copper centre-containing domain"/>
    <property type="match status" value="1"/>
</dbReference>
<gene>
    <name evidence="14" type="ORF">PTT_13955</name>
</gene>
<feature type="compositionally biased region" description="Polar residues" evidence="11">
    <location>
        <begin position="694"/>
        <end position="710"/>
    </location>
</feature>
<keyword evidence="7" id="KW-0503">Monooxygenase</keyword>
<dbReference type="InterPro" id="IPR002227">
    <property type="entry name" value="Tyrosinase_Cu-bd"/>
</dbReference>
<dbReference type="EC" id="1.14.18.1" evidence="3"/>
<dbReference type="eggNOG" id="ENOG502R1BY">
    <property type="taxonomic scope" value="Eukaryota"/>
</dbReference>
<dbReference type="InterPro" id="IPR041640">
    <property type="entry name" value="Tyrosinase_C"/>
</dbReference>
<evidence type="ECO:0000256" key="4">
    <source>
        <dbReference type="ARBA" id="ARBA00022723"/>
    </source>
</evidence>
<evidence type="ECO:0000256" key="7">
    <source>
        <dbReference type="ARBA" id="ARBA00023033"/>
    </source>
</evidence>
<dbReference type="STRING" id="861557.E3RX72"/>
<dbReference type="PANTHER" id="PTHR11474">
    <property type="entry name" value="TYROSINASE FAMILY MEMBER"/>
    <property type="match status" value="1"/>
</dbReference>
<dbReference type="GO" id="GO:0042438">
    <property type="term" value="P:melanin biosynthetic process"/>
    <property type="evidence" value="ECO:0007669"/>
    <property type="project" value="UniProtKB-KW"/>
</dbReference>
<dbReference type="OrthoDB" id="6132182at2759"/>
<sequence length="746" mass="82893">MANFSKPASLLTVLFTLFALLQFTVAFQHGSPHHQHYSRHDAEVLDRIDELSQEVRKRQSQAYLAITGVCNTGWNSDGLCNPGSTPAPRLEVRDMARNSDQFNLFLLGMERLQAKDKNDPLSYYGVCSVHGRPFKAYNNLKPINQAGFCPHAATIFAPWHRPFVALMEQALYLAVLEVIADFPSNQQQRLKDAASTLRLPFWDWATKLGNPVIPTMLTDQTVGVTKPQGPVRIPNPLYKYAMGDYPAELGPGPWNSFPESLRRPLGNPTRSNNNEMVARFQTARTSLTNRVFDLFASKASWGDVTSAGIGVRTQSSGGGSDSFESLHDIVHNLIGGETGGTMFYLDRSAFDPIFWLHHCNIDRMVDMYHYISPNTWMSPGNIRFPMAQWNQGEPKNQYSPLKPFTKDRRGTYFTAMDLKDTRVLNYYYPETADRSYQQVIQAINRHYSSGGRTMTKRSDGFGETGQYLGREIKDGDYHTVLHIIADKYALTGSYTIHCFVGKPENNSTAPYPLANSTASYPLANSTASATLPLSTGTAPYSNNTDADYDPSTDYTQYSNYVGSYGVLGASMKGGANSSQPVIIEGYLPLTTCLQGKEAKGEIESLRPEHVEPYLNKHLYYKVVGMDGEIDPDTLPNFHVSVWSRPAKPAPSPDELPDLSAPAKVLHKATAHLPAGKPFTYIPSAVDIPLPDSPEYTQPNSDSTHPKSPSNGVFPYPSMPWEESGYCVNKPTIEYVDPQGNFLYSSM</sequence>
<dbReference type="PANTHER" id="PTHR11474:SF76">
    <property type="entry name" value="SHKT DOMAIN-CONTAINING PROTEIN"/>
    <property type="match status" value="1"/>
</dbReference>
<organism evidence="15">
    <name type="scientific">Pyrenophora teres f. teres (strain 0-1)</name>
    <name type="common">Barley net blotch fungus</name>
    <name type="synonym">Drechslera teres f. teres</name>
    <dbReference type="NCBI Taxonomy" id="861557"/>
    <lineage>
        <taxon>Eukaryota</taxon>
        <taxon>Fungi</taxon>
        <taxon>Dikarya</taxon>
        <taxon>Ascomycota</taxon>
        <taxon>Pezizomycotina</taxon>
        <taxon>Dothideomycetes</taxon>
        <taxon>Pleosporomycetidae</taxon>
        <taxon>Pleosporales</taxon>
        <taxon>Pleosporineae</taxon>
        <taxon>Pleosporaceae</taxon>
        <taxon>Pyrenophora</taxon>
    </lineage>
</organism>
<reference evidence="14 15" key="1">
    <citation type="journal article" date="2010" name="Genome Biol.">
        <title>A first genome assembly of the barley fungal pathogen Pyrenophora teres f. teres.</title>
        <authorList>
            <person name="Ellwood S.R."/>
            <person name="Liu Z."/>
            <person name="Syme R.A."/>
            <person name="Lai Z."/>
            <person name="Hane J.K."/>
            <person name="Keiper F."/>
            <person name="Moffat C.S."/>
            <person name="Oliver R.P."/>
            <person name="Friesen T.L."/>
        </authorList>
    </citation>
    <scope>NUCLEOTIDE SEQUENCE [LARGE SCALE GENOMIC DNA]</scope>
    <source>
        <strain evidence="14 15">0-1</strain>
    </source>
</reference>
<proteinExistence type="inferred from homology"/>
<dbReference type="EMBL" id="GL535589">
    <property type="protein sequence ID" value="EFQ89679.1"/>
    <property type="molecule type" value="Genomic_DNA"/>
</dbReference>
<feature type="signal peptide" evidence="12">
    <location>
        <begin position="1"/>
        <end position="26"/>
    </location>
</feature>
<keyword evidence="6" id="KW-0186">Copper</keyword>
<dbReference type="KEGG" id="pte:PTT_13955"/>
<feature type="region of interest" description="Disordered" evidence="11">
    <location>
        <begin position="689"/>
        <end position="713"/>
    </location>
</feature>
<evidence type="ECO:0000256" key="2">
    <source>
        <dbReference type="ARBA" id="ARBA00009928"/>
    </source>
</evidence>
<dbReference type="PROSITE" id="PS00498">
    <property type="entry name" value="TYROSINASE_2"/>
    <property type="match status" value="1"/>
</dbReference>
<dbReference type="InterPro" id="IPR050316">
    <property type="entry name" value="Tyrosinase/Hemocyanin"/>
</dbReference>
<evidence type="ECO:0000256" key="1">
    <source>
        <dbReference type="ARBA" id="ARBA00001973"/>
    </source>
</evidence>
<comment type="catalytic activity">
    <reaction evidence="9">
        <text>2 L-dopa + O2 = 2 L-dopaquinone + 2 H2O</text>
        <dbReference type="Rhea" id="RHEA:34287"/>
        <dbReference type="ChEBI" id="CHEBI:15377"/>
        <dbReference type="ChEBI" id="CHEBI:15379"/>
        <dbReference type="ChEBI" id="CHEBI:57504"/>
        <dbReference type="ChEBI" id="CHEBI:57924"/>
        <dbReference type="EC" id="1.14.18.1"/>
    </reaction>
</comment>
<feature type="domain" description="Tyrosinase copper-binding" evidence="13">
    <location>
        <begin position="351"/>
        <end position="362"/>
    </location>
</feature>
<dbReference type="AlphaFoldDB" id="E3RX72"/>
<evidence type="ECO:0000313" key="14">
    <source>
        <dbReference type="EMBL" id="EFQ89679.1"/>
    </source>
</evidence>
<dbReference type="Pfam" id="PF18132">
    <property type="entry name" value="Tyrosinase_C"/>
    <property type="match status" value="1"/>
</dbReference>
<comment type="catalytic activity">
    <reaction evidence="10">
        <text>L-tyrosine + O2 = L-dopaquinone + H2O</text>
        <dbReference type="Rhea" id="RHEA:18117"/>
        <dbReference type="ChEBI" id="CHEBI:15377"/>
        <dbReference type="ChEBI" id="CHEBI:15379"/>
        <dbReference type="ChEBI" id="CHEBI:57924"/>
        <dbReference type="ChEBI" id="CHEBI:58315"/>
        <dbReference type="EC" id="1.14.18.1"/>
    </reaction>
</comment>
<evidence type="ECO:0000256" key="11">
    <source>
        <dbReference type="SAM" id="MobiDB-lite"/>
    </source>
</evidence>
<dbReference type="Gene3D" id="2.60.310.20">
    <property type="match status" value="1"/>
</dbReference>
<name>E3RX72_PYRTT</name>
<evidence type="ECO:0000256" key="5">
    <source>
        <dbReference type="ARBA" id="ARBA00023002"/>
    </source>
</evidence>
<evidence type="ECO:0000256" key="12">
    <source>
        <dbReference type="SAM" id="SignalP"/>
    </source>
</evidence>
<dbReference type="GO" id="GO:0046872">
    <property type="term" value="F:metal ion binding"/>
    <property type="evidence" value="ECO:0007669"/>
    <property type="project" value="UniProtKB-KW"/>
</dbReference>
<dbReference type="HOGENOM" id="CLU_013691_3_0_1"/>
<comment type="similarity">
    <text evidence="2">Belongs to the tyrosinase family.</text>
</comment>
<keyword evidence="8" id="KW-0470">Melanin biosynthesis</keyword>
<accession>E3RX72</accession>
<dbReference type="GO" id="GO:0004503">
    <property type="term" value="F:tyrosinase activity"/>
    <property type="evidence" value="ECO:0007669"/>
    <property type="project" value="UniProtKB-EC"/>
</dbReference>
<dbReference type="Pfam" id="PF00264">
    <property type="entry name" value="Tyrosinase"/>
    <property type="match status" value="1"/>
</dbReference>
<evidence type="ECO:0000256" key="9">
    <source>
        <dbReference type="ARBA" id="ARBA00048233"/>
    </source>
</evidence>
<keyword evidence="5" id="KW-0560">Oxidoreductase</keyword>
<comment type="cofactor">
    <cofactor evidence="1">
        <name>Cu(2+)</name>
        <dbReference type="ChEBI" id="CHEBI:29036"/>
    </cofactor>
</comment>
<keyword evidence="15" id="KW-1185">Reference proteome</keyword>
<evidence type="ECO:0000259" key="13">
    <source>
        <dbReference type="PROSITE" id="PS00498"/>
    </source>
</evidence>
<dbReference type="Gene3D" id="1.10.1280.10">
    <property type="entry name" value="Di-copper center containing domain from catechol oxidase"/>
    <property type="match status" value="1"/>
</dbReference>
<evidence type="ECO:0000313" key="15">
    <source>
        <dbReference type="Proteomes" id="UP000001067"/>
    </source>
</evidence>
<dbReference type="PRINTS" id="PR00092">
    <property type="entry name" value="TYROSINASE"/>
</dbReference>
<evidence type="ECO:0000256" key="8">
    <source>
        <dbReference type="ARBA" id="ARBA00023101"/>
    </source>
</evidence>
<evidence type="ECO:0000256" key="10">
    <source>
        <dbReference type="ARBA" id="ARBA00048881"/>
    </source>
</evidence>
<keyword evidence="12" id="KW-0732">Signal</keyword>
<dbReference type="InterPro" id="IPR008922">
    <property type="entry name" value="Di-copper_centre_dom_sf"/>
</dbReference>
<evidence type="ECO:0000256" key="6">
    <source>
        <dbReference type="ARBA" id="ARBA00023008"/>
    </source>
</evidence>
<feature type="chain" id="PRO_5003181605" description="tyrosinase" evidence="12">
    <location>
        <begin position="27"/>
        <end position="746"/>
    </location>
</feature>
<protein>
    <recommendedName>
        <fullName evidence="3">tyrosinase</fullName>
        <ecNumber evidence="3">1.14.18.1</ecNumber>
    </recommendedName>
</protein>